<dbReference type="GO" id="GO:0016020">
    <property type="term" value="C:membrane"/>
    <property type="evidence" value="ECO:0007669"/>
    <property type="project" value="UniProtKB-SubCell"/>
</dbReference>
<evidence type="ECO:0000256" key="4">
    <source>
        <dbReference type="ARBA" id="ARBA00023136"/>
    </source>
</evidence>
<dbReference type="AlphaFoldDB" id="A0A0X3PCS6"/>
<evidence type="ECO:0000256" key="5">
    <source>
        <dbReference type="RuleBase" id="RU004379"/>
    </source>
</evidence>
<protein>
    <submittedName>
        <fullName evidence="6">Protein lifeguard 4</fullName>
    </submittedName>
</protein>
<gene>
    <name evidence="6" type="primary">LFG4</name>
    <name evidence="6" type="ORF">TR98167</name>
</gene>
<keyword evidence="3 5" id="KW-1133">Transmembrane helix</keyword>
<dbReference type="PANTHER" id="PTHR23291">
    <property type="entry name" value="BAX INHIBITOR-RELATED"/>
    <property type="match status" value="1"/>
</dbReference>
<feature type="transmembrane region" description="Helical" evidence="5">
    <location>
        <begin position="177"/>
        <end position="196"/>
    </location>
</feature>
<dbReference type="Pfam" id="PF01027">
    <property type="entry name" value="Bax1-I"/>
    <property type="match status" value="1"/>
</dbReference>
<feature type="transmembrane region" description="Helical" evidence="5">
    <location>
        <begin position="68"/>
        <end position="87"/>
    </location>
</feature>
<feature type="transmembrane region" description="Helical" evidence="5">
    <location>
        <begin position="121"/>
        <end position="139"/>
    </location>
</feature>
<dbReference type="EMBL" id="GEEE01013500">
    <property type="protein sequence ID" value="JAP49725.1"/>
    <property type="molecule type" value="Transcribed_RNA"/>
</dbReference>
<proteinExistence type="inferred from homology"/>
<evidence type="ECO:0000313" key="6">
    <source>
        <dbReference type="EMBL" id="JAP49725.1"/>
    </source>
</evidence>
<feature type="transmembrane region" description="Helical" evidence="5">
    <location>
        <begin position="151"/>
        <end position="171"/>
    </location>
</feature>
<keyword evidence="2 5" id="KW-0812">Transmembrane</keyword>
<comment type="subcellular location">
    <subcellularLocation>
        <location evidence="1">Membrane</location>
        <topology evidence="1">Multi-pass membrane protein</topology>
    </subcellularLocation>
</comment>
<dbReference type="PANTHER" id="PTHR23291:SF50">
    <property type="entry name" value="PROTEIN LIFEGUARD 4"/>
    <property type="match status" value="1"/>
</dbReference>
<dbReference type="InterPro" id="IPR006214">
    <property type="entry name" value="Bax_inhibitor_1-related"/>
</dbReference>
<keyword evidence="4 5" id="KW-0472">Membrane</keyword>
<sequence>MAYAELGHKFEKDFEYSNNVQQADVYIRMGFLRKLYSILAVQLVMTVATGTIMFPFRSEISIFILKNSFAPICLVLASFALLIAMYAKRYESPVNLILLFSFTIVESLIVGTVVVHFDSSLLLQALVITSAIVCGLTAYTMQSKRDFSSWGGLLGSLLLALIVGGLTNLFFGSPALHLVLSIGGAAVFACLLVYDTHLIMQRFSAEEYIAAAITLYLDIINLFLYILRILQATDSQ</sequence>
<feature type="transmembrane region" description="Helical" evidence="5">
    <location>
        <begin position="94"/>
        <end position="115"/>
    </location>
</feature>
<comment type="similarity">
    <text evidence="5">Belongs to the BI1 family.</text>
</comment>
<evidence type="ECO:0000256" key="2">
    <source>
        <dbReference type="ARBA" id="ARBA00022692"/>
    </source>
</evidence>
<organism evidence="6">
    <name type="scientific">Schistocephalus solidus</name>
    <name type="common">Tapeworm</name>
    <dbReference type="NCBI Taxonomy" id="70667"/>
    <lineage>
        <taxon>Eukaryota</taxon>
        <taxon>Metazoa</taxon>
        <taxon>Spiralia</taxon>
        <taxon>Lophotrochozoa</taxon>
        <taxon>Platyhelminthes</taxon>
        <taxon>Cestoda</taxon>
        <taxon>Eucestoda</taxon>
        <taxon>Diphyllobothriidea</taxon>
        <taxon>Diphyllobothriidae</taxon>
        <taxon>Schistocephalus</taxon>
    </lineage>
</organism>
<evidence type="ECO:0000256" key="1">
    <source>
        <dbReference type="ARBA" id="ARBA00004141"/>
    </source>
</evidence>
<accession>A0A0X3PCS6</accession>
<feature type="transmembrane region" description="Helical" evidence="5">
    <location>
        <begin position="208"/>
        <end position="230"/>
    </location>
</feature>
<evidence type="ECO:0000256" key="3">
    <source>
        <dbReference type="ARBA" id="ARBA00022989"/>
    </source>
</evidence>
<reference evidence="6" key="1">
    <citation type="submission" date="2016-01" db="EMBL/GenBank/DDBJ databases">
        <title>Reference transcriptome for the parasite Schistocephalus solidus: insights into the molecular evolution of parasitism.</title>
        <authorList>
            <person name="Hebert F.O."/>
            <person name="Grambauer S."/>
            <person name="Barber I."/>
            <person name="Landry C.R."/>
            <person name="Aubin-Horth N."/>
        </authorList>
    </citation>
    <scope>NUCLEOTIDE SEQUENCE</scope>
</reference>
<feature type="transmembrane region" description="Helical" evidence="5">
    <location>
        <begin position="35"/>
        <end position="56"/>
    </location>
</feature>
<name>A0A0X3PCS6_SCHSO</name>